<comment type="caution">
    <text evidence="4">The sequence shown here is derived from an EMBL/GenBank/DDBJ whole genome shotgun (WGS) entry which is preliminary data.</text>
</comment>
<accession>A0A4Q2D0J3</accession>
<organism evidence="4 5">
    <name type="scientific">Candolleomyces aberdarensis</name>
    <dbReference type="NCBI Taxonomy" id="2316362"/>
    <lineage>
        <taxon>Eukaryota</taxon>
        <taxon>Fungi</taxon>
        <taxon>Dikarya</taxon>
        <taxon>Basidiomycota</taxon>
        <taxon>Agaricomycotina</taxon>
        <taxon>Agaricomycetes</taxon>
        <taxon>Agaricomycetidae</taxon>
        <taxon>Agaricales</taxon>
        <taxon>Agaricineae</taxon>
        <taxon>Psathyrellaceae</taxon>
        <taxon>Candolleomyces</taxon>
    </lineage>
</organism>
<feature type="domain" description="FAD-binding PCMH-type" evidence="3">
    <location>
        <begin position="1"/>
        <end position="90"/>
    </location>
</feature>
<evidence type="ECO:0000313" key="4">
    <source>
        <dbReference type="EMBL" id="RXW12242.1"/>
    </source>
</evidence>
<dbReference type="GO" id="GO:0071949">
    <property type="term" value="F:FAD binding"/>
    <property type="evidence" value="ECO:0007669"/>
    <property type="project" value="InterPro"/>
</dbReference>
<dbReference type="Gene3D" id="3.30.465.10">
    <property type="match status" value="3"/>
</dbReference>
<dbReference type="PANTHER" id="PTHR13878">
    <property type="entry name" value="GULONOLACTONE OXIDASE"/>
    <property type="match status" value="1"/>
</dbReference>
<dbReference type="Gene3D" id="3.40.462.20">
    <property type="match status" value="1"/>
</dbReference>
<dbReference type="InterPro" id="IPR016166">
    <property type="entry name" value="FAD-bd_PCMH"/>
</dbReference>
<dbReference type="STRING" id="2316362.A0A4Q2D0J3"/>
<dbReference type="SUPFAM" id="SSF56176">
    <property type="entry name" value="FAD-binding/transporter-associated domain-like"/>
    <property type="match status" value="2"/>
</dbReference>
<dbReference type="PROSITE" id="PS51387">
    <property type="entry name" value="FAD_PCMH"/>
    <property type="match status" value="2"/>
</dbReference>
<dbReference type="Proteomes" id="UP000290288">
    <property type="component" value="Unassembled WGS sequence"/>
</dbReference>
<dbReference type="Pfam" id="PF01565">
    <property type="entry name" value="FAD_binding_4"/>
    <property type="match status" value="1"/>
</dbReference>
<dbReference type="GO" id="GO:0016491">
    <property type="term" value="F:oxidoreductase activity"/>
    <property type="evidence" value="ECO:0007669"/>
    <property type="project" value="UniProtKB-KW"/>
</dbReference>
<proteinExistence type="inferred from homology"/>
<dbReference type="InterPro" id="IPR036318">
    <property type="entry name" value="FAD-bd_PCMH-like_sf"/>
</dbReference>
<dbReference type="Pfam" id="PF08031">
    <property type="entry name" value="BBE"/>
    <property type="match status" value="2"/>
</dbReference>
<comment type="similarity">
    <text evidence="1">Belongs to the oxygen-dependent FAD-linked oxidoreductase family.</text>
</comment>
<feature type="domain" description="FAD-binding PCMH-type" evidence="3">
    <location>
        <begin position="487"/>
        <end position="672"/>
    </location>
</feature>
<gene>
    <name evidence="4" type="ORF">EST38_g13612</name>
</gene>
<protein>
    <recommendedName>
        <fullName evidence="3">FAD-binding PCMH-type domain-containing protein</fullName>
    </recommendedName>
</protein>
<dbReference type="EMBL" id="SDEE01001330">
    <property type="protein sequence ID" value="RXW12242.1"/>
    <property type="molecule type" value="Genomic_DNA"/>
</dbReference>
<evidence type="ECO:0000259" key="3">
    <source>
        <dbReference type="PROSITE" id="PS51387"/>
    </source>
</evidence>
<dbReference type="InterPro" id="IPR012951">
    <property type="entry name" value="BBE"/>
</dbReference>
<dbReference type="PANTHER" id="PTHR13878:SF91">
    <property type="entry name" value="FAD BINDING DOMAIN PROTEIN (AFU_ORTHOLOGUE AFUA_6G12070)-RELATED"/>
    <property type="match status" value="1"/>
</dbReference>
<dbReference type="AlphaFoldDB" id="A0A4Q2D0J3"/>
<dbReference type="InterPro" id="IPR006094">
    <property type="entry name" value="Oxid_FAD_bind_N"/>
</dbReference>
<dbReference type="InterPro" id="IPR050432">
    <property type="entry name" value="FAD-linked_Oxidoreductases_BP"/>
</dbReference>
<keyword evidence="5" id="KW-1185">Reference proteome</keyword>
<evidence type="ECO:0000256" key="2">
    <source>
        <dbReference type="ARBA" id="ARBA00023002"/>
    </source>
</evidence>
<dbReference type="OrthoDB" id="9983560at2759"/>
<name>A0A4Q2D0J3_9AGAR</name>
<evidence type="ECO:0000256" key="1">
    <source>
        <dbReference type="ARBA" id="ARBA00005466"/>
    </source>
</evidence>
<sequence length="936" mass="101120">MTLGAGVQWGEAYSAAHARHRLIVGGVSSALTAAFGFGVDNVLELKIVTADAKYLTVNDYTNRSLFWALRGGGGGSFGIVTSVTYRVHPNVPIVGSFVTANFSSPDIAQAVITEFISIQPKLTDNHWGGYSSFNNGGIQLLYIAPNVSLSTAQELINPFVDFVTNVTQRDVLSSSLPFDSFLDWMNFISGLGQLSEVGFIAEISSRLLPRDAALTRPAEIAKTLLSMPLGVGFNCVAGGASSQIDPDSVAFHPSWRNALATIAIAESWSENALVGEIRAAQQRLIDNTRILDTISTDSATYYNEATLHEVDFQKSFWGRHYPRLQEIKRQVDPTSLFIVPRGVRSEDWDANVNLKTIALQHLHNPRSPNESAFFSTILCLSSTSLVEGNNNCKCLYGQPCWPSSQAFDTLASQLSQPLLQPSPPALPCYTDPSGAECADVQANTVNGTWRSNIPGALQNLFFEDYIFPNNTISACYLNTTLGIPCEQGSIPPIGVDARSPEDIQAAVRFAKEHNLKVVVQNTGHDYLGRSTGRDSFMIWTHLMKDIEFHDAFVAEGGDGSEQYEAVTLGAGVQWIEAYTAVGARDRLIVGGISPDGSVGAAGGWVLGGGHSPFAGKYGLGVDNVLQFTLVKADGSHVISNAHTDPSLFWALRGGGGGTFGILTSVTYKIHPLVPLTGALASVNFTSPDNAQRAITEYIRLHGTLSDNQWGGYSFFNNFTLFFFYLAPNISVPEANATIGPLFNLLHEVGDTGLITDVVPFESFEASGAGFTSPGSGQVGNRPEISSRLLSRDTAVNKAEETARTLLSLDFVAVNFVAGGAVLRVDPESTGLNPAWRNTVAHIYIGESHEEGASAETVRATQQRLVDNTAILDTITTDSASYLNEASLHEVDFKKSFWGTHYDRLKQIKYEVDPTGLFVVPRGVSSEDWDENVVCRV</sequence>
<keyword evidence="2" id="KW-0560">Oxidoreductase</keyword>
<reference evidence="4 5" key="1">
    <citation type="submission" date="2019-01" db="EMBL/GenBank/DDBJ databases">
        <title>Draft genome sequence of Psathyrella aberdarensis IHI B618.</title>
        <authorList>
            <person name="Buettner E."/>
            <person name="Kellner H."/>
        </authorList>
    </citation>
    <scope>NUCLEOTIDE SEQUENCE [LARGE SCALE GENOMIC DNA]</scope>
    <source>
        <strain evidence="4 5">IHI B618</strain>
    </source>
</reference>
<evidence type="ECO:0000313" key="5">
    <source>
        <dbReference type="Proteomes" id="UP000290288"/>
    </source>
</evidence>
<dbReference type="InterPro" id="IPR016169">
    <property type="entry name" value="FAD-bd_PCMH_sub2"/>
</dbReference>